<dbReference type="EMBL" id="CP042912">
    <property type="protein sequence ID" value="QEG22115.1"/>
    <property type="molecule type" value="Genomic_DNA"/>
</dbReference>
<keyword evidence="2" id="KW-0812">Transmembrane</keyword>
<feature type="region of interest" description="Disordered" evidence="1">
    <location>
        <begin position="22"/>
        <end position="48"/>
    </location>
</feature>
<evidence type="ECO:0000256" key="1">
    <source>
        <dbReference type="SAM" id="MobiDB-lite"/>
    </source>
</evidence>
<evidence type="ECO:0000313" key="3">
    <source>
        <dbReference type="EMBL" id="QEG22115.1"/>
    </source>
</evidence>
<sequence length="83" mass="9242">MLNLAGLADFIVRNENSAQMKMPALRSSMNKKPKSTQQNPGNVDSPHEIRPRGFSMTLAITFGILQLIWLAWLGYVAWKVLAG</sequence>
<evidence type="ECO:0000256" key="2">
    <source>
        <dbReference type="SAM" id="Phobius"/>
    </source>
</evidence>
<keyword evidence="2" id="KW-0472">Membrane</keyword>
<gene>
    <name evidence="3" type="ORF">MFFC18_19760</name>
</gene>
<evidence type="ECO:0000313" key="4">
    <source>
        <dbReference type="Proteomes" id="UP000322214"/>
    </source>
</evidence>
<organism evidence="3 4">
    <name type="scientific">Mariniblastus fucicola</name>
    <dbReference type="NCBI Taxonomy" id="980251"/>
    <lineage>
        <taxon>Bacteria</taxon>
        <taxon>Pseudomonadati</taxon>
        <taxon>Planctomycetota</taxon>
        <taxon>Planctomycetia</taxon>
        <taxon>Pirellulales</taxon>
        <taxon>Pirellulaceae</taxon>
        <taxon>Mariniblastus</taxon>
    </lineage>
</organism>
<dbReference type="Proteomes" id="UP000322214">
    <property type="component" value="Chromosome"/>
</dbReference>
<reference evidence="3 4" key="1">
    <citation type="submission" date="2019-08" db="EMBL/GenBank/DDBJ databases">
        <title>Deep-cultivation of Planctomycetes and their phenomic and genomic characterization uncovers novel biology.</title>
        <authorList>
            <person name="Wiegand S."/>
            <person name="Jogler M."/>
            <person name="Boedeker C."/>
            <person name="Pinto D."/>
            <person name="Vollmers J."/>
            <person name="Rivas-Marin E."/>
            <person name="Kohn T."/>
            <person name="Peeters S.H."/>
            <person name="Heuer A."/>
            <person name="Rast P."/>
            <person name="Oberbeckmann S."/>
            <person name="Bunk B."/>
            <person name="Jeske O."/>
            <person name="Meyerdierks A."/>
            <person name="Storesund J.E."/>
            <person name="Kallscheuer N."/>
            <person name="Luecker S."/>
            <person name="Lage O.M."/>
            <person name="Pohl T."/>
            <person name="Merkel B.J."/>
            <person name="Hornburger P."/>
            <person name="Mueller R.-W."/>
            <person name="Bruemmer F."/>
            <person name="Labrenz M."/>
            <person name="Spormann A.M."/>
            <person name="Op den Camp H."/>
            <person name="Overmann J."/>
            <person name="Amann R."/>
            <person name="Jetten M.S.M."/>
            <person name="Mascher T."/>
            <person name="Medema M.H."/>
            <person name="Devos D.P."/>
            <person name="Kaster A.-K."/>
            <person name="Ovreas L."/>
            <person name="Rohde M."/>
            <person name="Galperin M.Y."/>
            <person name="Jogler C."/>
        </authorList>
    </citation>
    <scope>NUCLEOTIDE SEQUENCE [LARGE SCALE GENOMIC DNA]</scope>
    <source>
        <strain evidence="3 4">FC18</strain>
    </source>
</reference>
<name>A0A5B9PA62_9BACT</name>
<dbReference type="STRING" id="980251.GCA_001642875_03463"/>
<dbReference type="KEGG" id="mff:MFFC18_19760"/>
<accession>A0A5B9PA62</accession>
<dbReference type="AlphaFoldDB" id="A0A5B9PA62"/>
<protein>
    <submittedName>
        <fullName evidence="3">Uncharacterized protein</fullName>
    </submittedName>
</protein>
<proteinExistence type="predicted"/>
<keyword evidence="2" id="KW-1133">Transmembrane helix</keyword>
<feature type="transmembrane region" description="Helical" evidence="2">
    <location>
        <begin position="58"/>
        <end position="78"/>
    </location>
</feature>
<keyword evidence="4" id="KW-1185">Reference proteome</keyword>